<sequence>MTVEDDDTAMLKVEIPPVSEREIGGVQLTLNQAATRPITIDVTLHGTLACRWIPGGCSEGTSVASGSDFSVLDDSNKITFAPGDITKTYRFKANDDNTVELTELLLFSISGLGLSWSILDPDSSEIIVDPSTPLDYDDAFSGSYWFGYIYDNDNPNNPNITITPDPSPVTEGEAATFTVTATPAPTSAMMVSLAVSEDTSDDQNFVASDNEGSGKTVTIPAASSPGAGSATFTVDTVGDTIPEPSGEVTVTLETNTGYVVGKPSSATVTVNDDDDPDNPNVTITPGLSPVKEGEAATFTVTATPAPSAAVTVSLVVSEDTSGGRDVVAIGNEGNGKTVTIPAADSPGAGTATFTVATVGDTTSEPSGEVIATLETGTGYTVGAPSSATVTVNDDDNPNNPNITITAGSSPVSEGEAATFTVTATPAPSAAVTVSLAVSEATSDGQDFVASSNEGGAKTVTIPALGSPGAGTATFTVDTEDNGTDEPNGEVTVTLETGTDYTVGAPSSATVTVEDDEDPNNPKITLTPGLSPLTEGETVTFTVTATPAPASAVRVFLTVSEVTSGGQDFVASDNEGSGQNVTIPALDSPGAGTATFTVSTVDDTTIEPSGEVTATLVNSADYVVGTPSSATVTVDDNDDPNNPNFTIRPSSSSVREGEVITFTVTQAPAPTSGQTYIISVSEDTSGGQDFVASGIESGGTTVTIPAAGSPGAGTGTFTVATENDSIDELNGEVTVTLPYSSLSAMVTVEDNDKVTLKVEIPPVSEGETGSVQFTLGDAATRPITIDVSLTGDLACSAIGGCPEGTTMASGSDFRVLNASSITFAPGETNKVLRFTANDDNTVESTELLLFHISDLDSGEILLDFNTPPDHLLGSYWFAYIHDNDNPNNPNITIAPDPSPVIEGEAATFTVTATPAPTWALTVSLAVSEDTSDGQDFVASSNEGIGKMVTIPAAGSPGAGTATFTVDTEDDGIDELNGEVTVTLETSTGYTIGDPSSVTVMVEDDDDPNNPKITITPGPSPVTEGGTATFTVTAAPAPTSAVTVSLAVSEDTSSSQDFVATDNEGSGKTVTIPAAGSPGAGTATFTVDTVGDTTIEPAGEVTATLEAGTGYAVGTPSSAMVTINDNDDPNNPNITITPGLSPVTEGETATFMVTATPAP</sequence>
<dbReference type="GO" id="GO:0004930">
    <property type="term" value="F:G protein-coupled receptor activity"/>
    <property type="evidence" value="ECO:0007669"/>
    <property type="project" value="InterPro"/>
</dbReference>
<dbReference type="PANTHER" id="PTHR46682">
    <property type="entry name" value="ADHESION G-PROTEIN COUPLED RECEPTOR V1"/>
    <property type="match status" value="1"/>
</dbReference>
<organism evidence="5 6">
    <name type="scientific">Candidatus Synechococcus spongiarum 142</name>
    <dbReference type="NCBI Taxonomy" id="1608213"/>
    <lineage>
        <taxon>Bacteria</taxon>
        <taxon>Bacillati</taxon>
        <taxon>Cyanobacteriota</taxon>
        <taxon>Cyanophyceae</taxon>
        <taxon>Synechococcales</taxon>
        <taxon>Synechococcaceae</taxon>
        <taxon>Synechococcus</taxon>
    </lineage>
</organism>
<dbReference type="InterPro" id="IPR038081">
    <property type="entry name" value="CalX-like_sf"/>
</dbReference>
<comment type="caution">
    <text evidence="5">The sequence shown here is derived from an EMBL/GenBank/DDBJ whole genome shotgun (WGS) entry which is preliminary data.</text>
</comment>
<name>A0A6N3X5P6_9SYNE</name>
<feature type="domain" description="Calx-beta" evidence="4">
    <location>
        <begin position="802"/>
        <end position="856"/>
    </location>
</feature>
<proteinExistence type="predicted"/>
<dbReference type="Pfam" id="PF03160">
    <property type="entry name" value="Calx-beta"/>
    <property type="match status" value="5"/>
</dbReference>
<evidence type="ECO:0000256" key="3">
    <source>
        <dbReference type="ARBA" id="ARBA00022837"/>
    </source>
</evidence>
<dbReference type="Proteomes" id="UP000035054">
    <property type="component" value="Unassembled WGS sequence"/>
</dbReference>
<dbReference type="PANTHER" id="PTHR46682:SF1">
    <property type="entry name" value="ADHESION G-PROTEIN COUPLED RECEPTOR V1"/>
    <property type="match status" value="1"/>
</dbReference>
<gene>
    <name evidence="5" type="ORF">TH68_03470</name>
</gene>
<dbReference type="InterPro" id="IPR026919">
    <property type="entry name" value="ADGRV1"/>
</dbReference>
<protein>
    <recommendedName>
        <fullName evidence="4">Calx-beta domain-containing protein</fullName>
    </recommendedName>
</protein>
<keyword evidence="3" id="KW-0106">Calcium</keyword>
<feature type="domain" description="Calx-beta" evidence="4">
    <location>
        <begin position="1024"/>
        <end position="1125"/>
    </location>
</feature>
<feature type="domain" description="Calx-beta" evidence="4">
    <location>
        <begin position="58"/>
        <end position="127"/>
    </location>
</feature>
<feature type="domain" description="Calx-beta" evidence="4">
    <location>
        <begin position="587"/>
        <end position="637"/>
    </location>
</feature>
<evidence type="ECO:0000313" key="6">
    <source>
        <dbReference type="Proteomes" id="UP000035054"/>
    </source>
</evidence>
<reference evidence="5 6" key="1">
    <citation type="submission" date="2015-01" db="EMBL/GenBank/DDBJ databases">
        <title>Lifestyle Evolution in Cyanobacterial Symbionts of Sponges.</title>
        <authorList>
            <person name="Burgsdorf I."/>
            <person name="Slaby B.M."/>
            <person name="Handley K.M."/>
            <person name="Haber M."/>
            <person name="Blom J."/>
            <person name="Marshall C.W."/>
            <person name="Gilbert J.A."/>
            <person name="Hentschel U."/>
            <person name="Steindler L."/>
        </authorList>
    </citation>
    <scope>NUCLEOTIDE SEQUENCE [LARGE SCALE GENOMIC DNA]</scope>
    <source>
        <strain evidence="5">142</strain>
    </source>
</reference>
<evidence type="ECO:0000256" key="2">
    <source>
        <dbReference type="ARBA" id="ARBA00022737"/>
    </source>
</evidence>
<evidence type="ECO:0000256" key="1">
    <source>
        <dbReference type="ARBA" id="ARBA00022729"/>
    </source>
</evidence>
<keyword evidence="2" id="KW-0677">Repeat</keyword>
<dbReference type="EMBL" id="JXUO01000111">
    <property type="protein sequence ID" value="KKZ14880.1"/>
    <property type="molecule type" value="Genomic_DNA"/>
</dbReference>
<dbReference type="InterPro" id="IPR003644">
    <property type="entry name" value="Calx_beta"/>
</dbReference>
<dbReference type="GO" id="GO:0016020">
    <property type="term" value="C:membrane"/>
    <property type="evidence" value="ECO:0007669"/>
    <property type="project" value="InterPro"/>
</dbReference>
<dbReference type="AlphaFoldDB" id="A0A6N3X5P6"/>
<accession>A0A6N3X5P6</accession>
<evidence type="ECO:0000259" key="4">
    <source>
        <dbReference type="Pfam" id="PF03160"/>
    </source>
</evidence>
<keyword evidence="1" id="KW-0732">Signal</keyword>
<feature type="domain" description="Calx-beta" evidence="4">
    <location>
        <begin position="224"/>
        <end position="274"/>
    </location>
</feature>
<evidence type="ECO:0000313" key="5">
    <source>
        <dbReference type="EMBL" id="KKZ14880.1"/>
    </source>
</evidence>
<dbReference type="SUPFAM" id="SSF141072">
    <property type="entry name" value="CalX-like"/>
    <property type="match status" value="9"/>
</dbReference>
<dbReference type="Gene3D" id="2.60.40.2030">
    <property type="match status" value="8"/>
</dbReference>
<feature type="non-terminal residue" evidence="5">
    <location>
        <position position="1157"/>
    </location>
</feature>